<dbReference type="SUPFAM" id="SSF88946">
    <property type="entry name" value="Sigma2 domain of RNA polymerase sigma factors"/>
    <property type="match status" value="1"/>
</dbReference>
<dbReference type="InterPro" id="IPR007627">
    <property type="entry name" value="RNA_pol_sigma70_r2"/>
</dbReference>
<dbReference type="InterPro" id="IPR036388">
    <property type="entry name" value="WH-like_DNA-bd_sf"/>
</dbReference>
<dbReference type="InterPro" id="IPR013325">
    <property type="entry name" value="RNA_pol_sigma_r2"/>
</dbReference>
<dbReference type="CDD" id="cd06171">
    <property type="entry name" value="Sigma70_r4"/>
    <property type="match status" value="1"/>
</dbReference>
<evidence type="ECO:0000259" key="6">
    <source>
        <dbReference type="Pfam" id="PF04542"/>
    </source>
</evidence>
<dbReference type="GO" id="GO:0003677">
    <property type="term" value="F:DNA binding"/>
    <property type="evidence" value="ECO:0007669"/>
    <property type="project" value="UniProtKB-KW"/>
</dbReference>
<evidence type="ECO:0000313" key="9">
    <source>
        <dbReference type="Proteomes" id="UP000294225"/>
    </source>
</evidence>
<evidence type="ECO:0000259" key="7">
    <source>
        <dbReference type="Pfam" id="PF08281"/>
    </source>
</evidence>
<dbReference type="AlphaFoldDB" id="A0A4R0ISD6"/>
<dbReference type="InterPro" id="IPR013249">
    <property type="entry name" value="RNA_pol_sigma70_r4_t2"/>
</dbReference>
<evidence type="ECO:0000256" key="2">
    <source>
        <dbReference type="ARBA" id="ARBA00023015"/>
    </source>
</evidence>
<proteinExistence type="inferred from homology"/>
<keyword evidence="4" id="KW-0238">DNA-binding</keyword>
<dbReference type="PANTHER" id="PTHR43133">
    <property type="entry name" value="RNA POLYMERASE ECF-TYPE SIGMA FACTO"/>
    <property type="match status" value="1"/>
</dbReference>
<evidence type="ECO:0000256" key="4">
    <source>
        <dbReference type="ARBA" id="ARBA00023125"/>
    </source>
</evidence>
<evidence type="ECO:0000313" key="8">
    <source>
        <dbReference type="EMBL" id="TCC34268.1"/>
    </source>
</evidence>
<keyword evidence="5" id="KW-0804">Transcription</keyword>
<comment type="similarity">
    <text evidence="1">Belongs to the sigma-70 factor family. ECF subfamily.</text>
</comment>
<dbReference type="InterPro" id="IPR014284">
    <property type="entry name" value="RNA_pol_sigma-70_dom"/>
</dbReference>
<dbReference type="InterPro" id="IPR013324">
    <property type="entry name" value="RNA_pol_sigma_r3/r4-like"/>
</dbReference>
<protein>
    <submittedName>
        <fullName evidence="8">Sigma-70 family RNA polymerase sigma factor</fullName>
    </submittedName>
</protein>
<keyword evidence="3" id="KW-0731">Sigma factor</keyword>
<feature type="domain" description="RNA polymerase sigma factor 70 region 4 type 2" evidence="7">
    <location>
        <begin position="110"/>
        <end position="160"/>
    </location>
</feature>
<name>A0A4R0ISD6_9ACTN</name>
<dbReference type="NCBIfam" id="TIGR02937">
    <property type="entry name" value="sigma70-ECF"/>
    <property type="match status" value="1"/>
</dbReference>
<dbReference type="Pfam" id="PF08281">
    <property type="entry name" value="Sigma70_r4_2"/>
    <property type="match status" value="1"/>
</dbReference>
<accession>A0A4R0ISD6</accession>
<dbReference type="EMBL" id="SJKC01000004">
    <property type="protein sequence ID" value="TCC34268.1"/>
    <property type="molecule type" value="Genomic_DNA"/>
</dbReference>
<feature type="domain" description="RNA polymerase sigma-70 region 2" evidence="6">
    <location>
        <begin position="19"/>
        <end position="81"/>
    </location>
</feature>
<dbReference type="SUPFAM" id="SSF88659">
    <property type="entry name" value="Sigma3 and sigma4 domains of RNA polymerase sigma factors"/>
    <property type="match status" value="1"/>
</dbReference>
<sequence>MGLIVGDTMTGSGAAFETLFRTEAGRLVRLAHLLGAEDPEDVVQEAFCRLYDVRRHREVGNPAAYLNRIVVNEVRTRRRRKILSDRKVLYLVTAAPADEQVVLSESIRGLLRALDHLAPRQREALVLRYWLDLPLAEIADAMQVRVGTVKSLVSRGLARLATELEDHR</sequence>
<dbReference type="Gene3D" id="1.10.1740.10">
    <property type="match status" value="1"/>
</dbReference>
<gene>
    <name evidence="8" type="ORF">E0H92_30075</name>
</gene>
<dbReference type="PANTHER" id="PTHR43133:SF50">
    <property type="entry name" value="ECF RNA POLYMERASE SIGMA FACTOR SIGM"/>
    <property type="match status" value="1"/>
</dbReference>
<dbReference type="Pfam" id="PF04542">
    <property type="entry name" value="Sigma70_r2"/>
    <property type="match status" value="1"/>
</dbReference>
<evidence type="ECO:0000256" key="5">
    <source>
        <dbReference type="ARBA" id="ARBA00023163"/>
    </source>
</evidence>
<dbReference type="Gene3D" id="1.10.10.10">
    <property type="entry name" value="Winged helix-like DNA-binding domain superfamily/Winged helix DNA-binding domain"/>
    <property type="match status" value="1"/>
</dbReference>
<dbReference type="GO" id="GO:0016987">
    <property type="term" value="F:sigma factor activity"/>
    <property type="evidence" value="ECO:0007669"/>
    <property type="project" value="UniProtKB-KW"/>
</dbReference>
<evidence type="ECO:0000256" key="3">
    <source>
        <dbReference type="ARBA" id="ARBA00023082"/>
    </source>
</evidence>
<dbReference type="InterPro" id="IPR039425">
    <property type="entry name" value="RNA_pol_sigma-70-like"/>
</dbReference>
<dbReference type="GO" id="GO:0006352">
    <property type="term" value="P:DNA-templated transcription initiation"/>
    <property type="evidence" value="ECO:0007669"/>
    <property type="project" value="InterPro"/>
</dbReference>
<dbReference type="Proteomes" id="UP000294225">
    <property type="component" value="Unassembled WGS sequence"/>
</dbReference>
<evidence type="ECO:0000256" key="1">
    <source>
        <dbReference type="ARBA" id="ARBA00010641"/>
    </source>
</evidence>
<comment type="caution">
    <text evidence="8">The sequence shown here is derived from an EMBL/GenBank/DDBJ whole genome shotgun (WGS) entry which is preliminary data.</text>
</comment>
<organism evidence="8 9">
    <name type="scientific">Kribbella speibonae</name>
    <dbReference type="NCBI Taxonomy" id="1572660"/>
    <lineage>
        <taxon>Bacteria</taxon>
        <taxon>Bacillati</taxon>
        <taxon>Actinomycetota</taxon>
        <taxon>Actinomycetes</taxon>
        <taxon>Propionibacteriales</taxon>
        <taxon>Kribbellaceae</taxon>
        <taxon>Kribbella</taxon>
    </lineage>
</organism>
<reference evidence="8 9" key="1">
    <citation type="submission" date="2019-02" db="EMBL/GenBank/DDBJ databases">
        <title>Kribbella capetownensis sp. nov. and Kribbella speibonae sp. nov., isolated from soil.</title>
        <authorList>
            <person name="Curtis S.M."/>
            <person name="Norton I."/>
            <person name="Everest G.J."/>
            <person name="Meyers P.R."/>
        </authorList>
    </citation>
    <scope>NUCLEOTIDE SEQUENCE [LARGE SCALE GENOMIC DNA]</scope>
    <source>
        <strain evidence="8 9">YM55</strain>
    </source>
</reference>
<keyword evidence="2" id="KW-0805">Transcription regulation</keyword>